<comment type="caution">
    <text evidence="1">The sequence shown here is derived from an EMBL/GenBank/DDBJ whole genome shotgun (WGS) entry which is preliminary data.</text>
</comment>
<dbReference type="EMBL" id="RSCL01000034">
    <property type="protein sequence ID" value="RUS97002.1"/>
    <property type="molecule type" value="Genomic_DNA"/>
</dbReference>
<reference evidence="1" key="2">
    <citation type="journal article" date="2019" name="Genome Biol. Evol.">
        <title>Day and night: Metabolic profiles and evolutionary relationships of six axenic non-marine cyanobacteria.</title>
        <authorList>
            <person name="Will S.E."/>
            <person name="Henke P."/>
            <person name="Boedeker C."/>
            <person name="Huang S."/>
            <person name="Brinkmann H."/>
            <person name="Rohde M."/>
            <person name="Jarek M."/>
            <person name="Friedl T."/>
            <person name="Seufert S."/>
            <person name="Schumacher M."/>
            <person name="Overmann J."/>
            <person name="Neumann-Schaal M."/>
            <person name="Petersen J."/>
        </authorList>
    </citation>
    <scope>NUCLEOTIDE SEQUENCE [LARGE SCALE GENOMIC DNA]</scope>
    <source>
        <strain evidence="1">PCC 7102</strain>
    </source>
</reference>
<gene>
    <name evidence="1" type="ORF">DSM106972_085520</name>
</gene>
<dbReference type="Pfam" id="PF09907">
    <property type="entry name" value="HigB_toxin"/>
    <property type="match status" value="1"/>
</dbReference>
<accession>A0A433UT14</accession>
<organism evidence="1 2">
    <name type="scientific">Dulcicalothrix desertica PCC 7102</name>
    <dbReference type="NCBI Taxonomy" id="232991"/>
    <lineage>
        <taxon>Bacteria</taxon>
        <taxon>Bacillati</taxon>
        <taxon>Cyanobacteriota</taxon>
        <taxon>Cyanophyceae</taxon>
        <taxon>Nostocales</taxon>
        <taxon>Calotrichaceae</taxon>
        <taxon>Dulcicalothrix</taxon>
    </lineage>
</organism>
<protein>
    <submittedName>
        <fullName evidence="1">Toxin RelE</fullName>
    </submittedName>
</protein>
<dbReference type="GO" id="GO:0004519">
    <property type="term" value="F:endonuclease activity"/>
    <property type="evidence" value="ECO:0007669"/>
    <property type="project" value="InterPro"/>
</dbReference>
<dbReference type="AlphaFoldDB" id="A0A433UT14"/>
<evidence type="ECO:0000313" key="2">
    <source>
        <dbReference type="Proteomes" id="UP000271624"/>
    </source>
</evidence>
<dbReference type="GO" id="GO:0110001">
    <property type="term" value="C:toxin-antitoxin complex"/>
    <property type="evidence" value="ECO:0007669"/>
    <property type="project" value="InterPro"/>
</dbReference>
<proteinExistence type="predicted"/>
<reference evidence="1" key="1">
    <citation type="submission" date="2018-12" db="EMBL/GenBank/DDBJ databases">
        <authorList>
            <person name="Will S."/>
            <person name="Neumann-Schaal M."/>
            <person name="Henke P."/>
        </authorList>
    </citation>
    <scope>NUCLEOTIDE SEQUENCE</scope>
    <source>
        <strain evidence="1">PCC 7102</strain>
    </source>
</reference>
<dbReference type="Proteomes" id="UP000271624">
    <property type="component" value="Unassembled WGS sequence"/>
</dbReference>
<name>A0A433UT14_9CYAN</name>
<sequence>MRVISKNKLREFWEKHSSSKKGLLLWYERVSDEKFDNLKDLRQVFASADLVGNFTVFNIGGNKYRLITYIDYGL</sequence>
<keyword evidence="2" id="KW-1185">Reference proteome</keyword>
<dbReference type="GO" id="GO:0003723">
    <property type="term" value="F:RNA binding"/>
    <property type="evidence" value="ECO:0007669"/>
    <property type="project" value="InterPro"/>
</dbReference>
<dbReference type="InterPro" id="IPR018669">
    <property type="entry name" value="Toxin_HigB"/>
</dbReference>
<dbReference type="RefSeq" id="WP_325052273.1">
    <property type="nucleotide sequence ID" value="NZ_RSCL01000034.1"/>
</dbReference>
<evidence type="ECO:0000313" key="1">
    <source>
        <dbReference type="EMBL" id="RUS97002.1"/>
    </source>
</evidence>